<dbReference type="Proteomes" id="UP000265520">
    <property type="component" value="Unassembled WGS sequence"/>
</dbReference>
<protein>
    <submittedName>
        <fullName evidence="1">Uncharacterized protein</fullName>
    </submittedName>
</protein>
<reference evidence="1 2" key="1">
    <citation type="journal article" date="2018" name="Front. Plant Sci.">
        <title>Red Clover (Trifolium pratense) and Zigzag Clover (T. medium) - A Picture of Genomic Similarities and Differences.</title>
        <authorList>
            <person name="Dluhosova J."/>
            <person name="Istvanek J."/>
            <person name="Nedelnik J."/>
            <person name="Repkova J."/>
        </authorList>
    </citation>
    <scope>NUCLEOTIDE SEQUENCE [LARGE SCALE GENOMIC DNA]</scope>
    <source>
        <strain evidence="2">cv. 10/8</strain>
        <tissue evidence="1">Leaf</tissue>
    </source>
</reference>
<dbReference type="AlphaFoldDB" id="A0A392U040"/>
<feature type="non-terminal residue" evidence="1">
    <location>
        <position position="52"/>
    </location>
</feature>
<keyword evidence="2" id="KW-1185">Reference proteome</keyword>
<evidence type="ECO:0000313" key="2">
    <source>
        <dbReference type="Proteomes" id="UP000265520"/>
    </source>
</evidence>
<sequence length="52" mass="5680">MKVGFVAAIHKTNFHLNSFARLASQASRPARIAGQFCSYLLLFSSAVSLLTH</sequence>
<comment type="caution">
    <text evidence="1">The sequence shown here is derived from an EMBL/GenBank/DDBJ whole genome shotgun (WGS) entry which is preliminary data.</text>
</comment>
<organism evidence="1 2">
    <name type="scientific">Trifolium medium</name>
    <dbReference type="NCBI Taxonomy" id="97028"/>
    <lineage>
        <taxon>Eukaryota</taxon>
        <taxon>Viridiplantae</taxon>
        <taxon>Streptophyta</taxon>
        <taxon>Embryophyta</taxon>
        <taxon>Tracheophyta</taxon>
        <taxon>Spermatophyta</taxon>
        <taxon>Magnoliopsida</taxon>
        <taxon>eudicotyledons</taxon>
        <taxon>Gunneridae</taxon>
        <taxon>Pentapetalae</taxon>
        <taxon>rosids</taxon>
        <taxon>fabids</taxon>
        <taxon>Fabales</taxon>
        <taxon>Fabaceae</taxon>
        <taxon>Papilionoideae</taxon>
        <taxon>50 kb inversion clade</taxon>
        <taxon>NPAAA clade</taxon>
        <taxon>Hologalegina</taxon>
        <taxon>IRL clade</taxon>
        <taxon>Trifolieae</taxon>
        <taxon>Trifolium</taxon>
    </lineage>
</organism>
<name>A0A392U040_9FABA</name>
<dbReference type="EMBL" id="LXQA010702707">
    <property type="protein sequence ID" value="MCI66803.1"/>
    <property type="molecule type" value="Genomic_DNA"/>
</dbReference>
<accession>A0A392U040</accession>
<proteinExistence type="predicted"/>
<evidence type="ECO:0000313" key="1">
    <source>
        <dbReference type="EMBL" id="MCI66803.1"/>
    </source>
</evidence>